<dbReference type="InterPro" id="IPR002109">
    <property type="entry name" value="Glutaredoxin"/>
</dbReference>
<gene>
    <name evidence="2" type="ORF">FZC83_01795</name>
</gene>
<dbReference type="PANTHER" id="PTHR34386:SF1">
    <property type="entry name" value="GLUTAREDOXIN-LIKE PROTEIN NRDH"/>
    <property type="match status" value="1"/>
</dbReference>
<dbReference type="Gene3D" id="3.40.30.10">
    <property type="entry name" value="Glutaredoxin"/>
    <property type="match status" value="1"/>
</dbReference>
<feature type="domain" description="Glutaredoxin" evidence="1">
    <location>
        <begin position="4"/>
        <end position="61"/>
    </location>
</feature>
<dbReference type="RefSeq" id="WP_148984362.1">
    <property type="nucleotide sequence ID" value="NZ_JBNILK010000001.1"/>
</dbReference>
<accession>A0A5D4S2E0</accession>
<organism evidence="2 3">
    <name type="scientific">Rossellomorea marisflavi</name>
    <dbReference type="NCBI Taxonomy" id="189381"/>
    <lineage>
        <taxon>Bacteria</taxon>
        <taxon>Bacillati</taxon>
        <taxon>Bacillota</taxon>
        <taxon>Bacilli</taxon>
        <taxon>Bacillales</taxon>
        <taxon>Bacillaceae</taxon>
        <taxon>Rossellomorea</taxon>
    </lineage>
</organism>
<dbReference type="SUPFAM" id="SSF52833">
    <property type="entry name" value="Thioredoxin-like"/>
    <property type="match status" value="1"/>
</dbReference>
<sequence length="76" mass="8581">MKRVTVYTKNGCPQCDMTKNVLDGEGVEYEVFNIDEDQEAKNYVIETLQLSSMPVVVVEGQEPVTGFRPEILLTLK</sequence>
<dbReference type="InterPro" id="IPR036249">
    <property type="entry name" value="Thioredoxin-like_sf"/>
</dbReference>
<dbReference type="GO" id="GO:0045454">
    <property type="term" value="P:cell redox homeostasis"/>
    <property type="evidence" value="ECO:0007669"/>
    <property type="project" value="TreeGrafter"/>
</dbReference>
<dbReference type="GO" id="GO:0009055">
    <property type="term" value="F:electron transfer activity"/>
    <property type="evidence" value="ECO:0007669"/>
    <property type="project" value="TreeGrafter"/>
</dbReference>
<evidence type="ECO:0000313" key="2">
    <source>
        <dbReference type="EMBL" id="TYS56328.1"/>
    </source>
</evidence>
<evidence type="ECO:0000313" key="3">
    <source>
        <dbReference type="Proteomes" id="UP000322997"/>
    </source>
</evidence>
<name>A0A5D4S2E0_9BACI</name>
<comment type="caution">
    <text evidence="2">The sequence shown here is derived from an EMBL/GenBank/DDBJ whole genome shotgun (WGS) entry which is preliminary data.</text>
</comment>
<dbReference type="Proteomes" id="UP000322997">
    <property type="component" value="Unassembled WGS sequence"/>
</dbReference>
<dbReference type="AlphaFoldDB" id="A0A5D4S2E0"/>
<dbReference type="Pfam" id="PF00462">
    <property type="entry name" value="Glutaredoxin"/>
    <property type="match status" value="1"/>
</dbReference>
<protein>
    <submittedName>
        <fullName evidence="2">NrdH-redoxin</fullName>
    </submittedName>
</protein>
<dbReference type="PANTHER" id="PTHR34386">
    <property type="entry name" value="GLUTAREDOXIN"/>
    <property type="match status" value="1"/>
</dbReference>
<reference evidence="2 3" key="1">
    <citation type="submission" date="2019-08" db="EMBL/GenBank/DDBJ databases">
        <title>Bacillus genomes from the desert of Cuatro Cienegas, Coahuila.</title>
        <authorList>
            <person name="Olmedo-Alvarez G."/>
        </authorList>
    </citation>
    <scope>NUCLEOTIDE SEQUENCE [LARGE SCALE GENOMIC DNA]</scope>
    <source>
        <strain evidence="2 3">CH108_3D</strain>
    </source>
</reference>
<proteinExistence type="predicted"/>
<dbReference type="PROSITE" id="PS51354">
    <property type="entry name" value="GLUTAREDOXIN_2"/>
    <property type="match status" value="1"/>
</dbReference>
<dbReference type="EMBL" id="VTEQ01000001">
    <property type="protein sequence ID" value="TYS56328.1"/>
    <property type="molecule type" value="Genomic_DNA"/>
</dbReference>
<evidence type="ECO:0000259" key="1">
    <source>
        <dbReference type="Pfam" id="PF00462"/>
    </source>
</evidence>
<dbReference type="InterPro" id="IPR051548">
    <property type="entry name" value="Grx-like_ET"/>
</dbReference>
<dbReference type="CDD" id="cd02976">
    <property type="entry name" value="NrdH"/>
    <property type="match status" value="1"/>
</dbReference>